<evidence type="ECO:0000313" key="2">
    <source>
        <dbReference type="EMBL" id="KAL2067169.1"/>
    </source>
</evidence>
<dbReference type="EMBL" id="JAZHXI010000010">
    <property type="protein sequence ID" value="KAL2067169.1"/>
    <property type="molecule type" value="Genomic_DNA"/>
</dbReference>
<feature type="chain" id="PRO_5045634685" evidence="1">
    <location>
        <begin position="20"/>
        <end position="80"/>
    </location>
</feature>
<comment type="caution">
    <text evidence="2">The sequence shown here is derived from an EMBL/GenBank/DDBJ whole genome shotgun (WGS) entry which is preliminary data.</text>
</comment>
<organism evidence="2 3">
    <name type="scientific">Oculimacula yallundae</name>
    <dbReference type="NCBI Taxonomy" id="86028"/>
    <lineage>
        <taxon>Eukaryota</taxon>
        <taxon>Fungi</taxon>
        <taxon>Dikarya</taxon>
        <taxon>Ascomycota</taxon>
        <taxon>Pezizomycotina</taxon>
        <taxon>Leotiomycetes</taxon>
        <taxon>Helotiales</taxon>
        <taxon>Ploettnerulaceae</taxon>
        <taxon>Oculimacula</taxon>
    </lineage>
</organism>
<proteinExistence type="predicted"/>
<name>A0ABR4CB91_9HELO</name>
<sequence>MFLLRLLPFACLFFGQTLGQIEAPSTVRYHCGTNPAKVKINNNCAAGDAKFCVRAFCKTKCNSGAYGVSAGTGFCDCYCL</sequence>
<evidence type="ECO:0000313" key="3">
    <source>
        <dbReference type="Proteomes" id="UP001595075"/>
    </source>
</evidence>
<keyword evidence="1" id="KW-0732">Signal</keyword>
<dbReference type="Proteomes" id="UP001595075">
    <property type="component" value="Unassembled WGS sequence"/>
</dbReference>
<gene>
    <name evidence="2" type="ORF">VTL71DRAFT_1593</name>
</gene>
<protein>
    <submittedName>
        <fullName evidence="2">Uncharacterized protein</fullName>
    </submittedName>
</protein>
<reference evidence="2 3" key="1">
    <citation type="journal article" date="2024" name="Commun. Biol.">
        <title>Comparative genomic analysis of thermophilic fungi reveals convergent evolutionary adaptations and gene losses.</title>
        <authorList>
            <person name="Steindorff A.S."/>
            <person name="Aguilar-Pontes M.V."/>
            <person name="Robinson A.J."/>
            <person name="Andreopoulos B."/>
            <person name="LaButti K."/>
            <person name="Kuo A."/>
            <person name="Mondo S."/>
            <person name="Riley R."/>
            <person name="Otillar R."/>
            <person name="Haridas S."/>
            <person name="Lipzen A."/>
            <person name="Grimwood J."/>
            <person name="Schmutz J."/>
            <person name="Clum A."/>
            <person name="Reid I.D."/>
            <person name="Moisan M.C."/>
            <person name="Butler G."/>
            <person name="Nguyen T.T.M."/>
            <person name="Dewar K."/>
            <person name="Conant G."/>
            <person name="Drula E."/>
            <person name="Henrissat B."/>
            <person name="Hansel C."/>
            <person name="Singer S."/>
            <person name="Hutchinson M.I."/>
            <person name="de Vries R.P."/>
            <person name="Natvig D.O."/>
            <person name="Powell A.J."/>
            <person name="Tsang A."/>
            <person name="Grigoriev I.V."/>
        </authorList>
    </citation>
    <scope>NUCLEOTIDE SEQUENCE [LARGE SCALE GENOMIC DNA]</scope>
    <source>
        <strain evidence="2 3">CBS 494.80</strain>
    </source>
</reference>
<keyword evidence="3" id="KW-1185">Reference proteome</keyword>
<accession>A0ABR4CB91</accession>
<feature type="signal peptide" evidence="1">
    <location>
        <begin position="1"/>
        <end position="19"/>
    </location>
</feature>
<evidence type="ECO:0000256" key="1">
    <source>
        <dbReference type="SAM" id="SignalP"/>
    </source>
</evidence>